<dbReference type="CDD" id="cd00093">
    <property type="entry name" value="HTH_XRE"/>
    <property type="match status" value="1"/>
</dbReference>
<evidence type="ECO:0000313" key="2">
    <source>
        <dbReference type="EMBL" id="MDH0967067.1"/>
    </source>
</evidence>
<dbReference type="InterPro" id="IPR010982">
    <property type="entry name" value="Lambda_DNA-bd_dom_sf"/>
</dbReference>
<comment type="caution">
    <text evidence="2">The sequence shown here is derived from an EMBL/GenBank/DDBJ whole genome shotgun (WGS) entry which is preliminary data.</text>
</comment>
<evidence type="ECO:0000313" key="3">
    <source>
        <dbReference type="Proteomes" id="UP001159937"/>
    </source>
</evidence>
<dbReference type="EMBL" id="JAOCBF010000077">
    <property type="protein sequence ID" value="MDH0967067.1"/>
    <property type="molecule type" value="Genomic_DNA"/>
</dbReference>
<proteinExistence type="predicted"/>
<accession>A0AAJ1NWX2</accession>
<reference evidence="2" key="1">
    <citation type="submission" date="2022-09" db="EMBL/GenBank/DDBJ databases">
        <title>Intensive care unit water sources are persistently colonized with multi-drug resistant bacteria and are the site of extensive horizontal gene transfer of antibiotic resistance genes.</title>
        <authorList>
            <person name="Diorio-Toth L."/>
        </authorList>
    </citation>
    <scope>NUCLEOTIDE SEQUENCE</scope>
    <source>
        <strain evidence="2">GD03918</strain>
    </source>
</reference>
<evidence type="ECO:0000259" key="1">
    <source>
        <dbReference type="PROSITE" id="PS50943"/>
    </source>
</evidence>
<dbReference type="Gene3D" id="1.10.260.40">
    <property type="entry name" value="lambda repressor-like DNA-binding domains"/>
    <property type="match status" value="1"/>
</dbReference>
<dbReference type="GO" id="GO:0003677">
    <property type="term" value="F:DNA binding"/>
    <property type="evidence" value="ECO:0007669"/>
    <property type="project" value="InterPro"/>
</dbReference>
<organism evidence="2 3">
    <name type="scientific">Klebsiella michiganensis</name>
    <dbReference type="NCBI Taxonomy" id="1134687"/>
    <lineage>
        <taxon>Bacteria</taxon>
        <taxon>Pseudomonadati</taxon>
        <taxon>Pseudomonadota</taxon>
        <taxon>Gammaproteobacteria</taxon>
        <taxon>Enterobacterales</taxon>
        <taxon>Enterobacteriaceae</taxon>
        <taxon>Klebsiella/Raoultella group</taxon>
        <taxon>Klebsiella</taxon>
    </lineage>
</organism>
<gene>
    <name evidence="2" type="ORF">N5C89_29960</name>
</gene>
<protein>
    <submittedName>
        <fullName evidence="2">Helix-turn-helix domain-containing protein</fullName>
    </submittedName>
</protein>
<name>A0AAJ1NWX2_9ENTR</name>
<sequence length="195" mass="22266">MKSIYDIRRDNLNEIIRQNFDNTQLRFAERIKKSQNLVNRWCKGTKNIGGNAAREIEAFARKERFWLDIDHMSDAPAQLALLNPDEWSVEKQASFTLGLWMGSHQTLNSEKKVSDAAGIGQATVNRILNCDGSTSIGVLHAIARAFGREAYELIMPSDARGMIEYDHQAFEKLPQEEKNKITAFIDFIFSQNRES</sequence>
<dbReference type="RefSeq" id="WP_279945059.1">
    <property type="nucleotide sequence ID" value="NZ_JAOCBF010000077.1"/>
</dbReference>
<dbReference type="AlphaFoldDB" id="A0AAJ1NWX2"/>
<dbReference type="PROSITE" id="PS50943">
    <property type="entry name" value="HTH_CROC1"/>
    <property type="match status" value="1"/>
</dbReference>
<dbReference type="Proteomes" id="UP001159937">
    <property type="component" value="Unassembled WGS sequence"/>
</dbReference>
<dbReference type="SUPFAM" id="SSF47413">
    <property type="entry name" value="lambda repressor-like DNA-binding domains"/>
    <property type="match status" value="2"/>
</dbReference>
<dbReference type="InterPro" id="IPR001387">
    <property type="entry name" value="Cro/C1-type_HTH"/>
</dbReference>
<feature type="domain" description="HTH cro/C1-type" evidence="1">
    <location>
        <begin position="111"/>
        <end position="153"/>
    </location>
</feature>